<dbReference type="Pfam" id="PF00069">
    <property type="entry name" value="Pkinase"/>
    <property type="match status" value="1"/>
</dbReference>
<dbReference type="AlphaFoldDB" id="A0A919MNY6"/>
<feature type="compositionally biased region" description="Low complexity" evidence="6">
    <location>
        <begin position="361"/>
        <end position="384"/>
    </location>
</feature>
<feature type="domain" description="Protein kinase" evidence="8">
    <location>
        <begin position="17"/>
        <end position="270"/>
    </location>
</feature>
<reference evidence="9" key="1">
    <citation type="submission" date="2021-01" db="EMBL/GenBank/DDBJ databases">
        <title>Whole genome shotgun sequence of Actinoplanes nipponensis NBRC 14063.</title>
        <authorList>
            <person name="Komaki H."/>
            <person name="Tamura T."/>
        </authorList>
    </citation>
    <scope>NUCLEOTIDE SEQUENCE</scope>
    <source>
        <strain evidence="9">NBRC 14063</strain>
    </source>
</reference>
<dbReference type="InterPro" id="IPR011009">
    <property type="entry name" value="Kinase-like_dom_sf"/>
</dbReference>
<accession>A0A919MNY6</accession>
<dbReference type="InterPro" id="IPR017441">
    <property type="entry name" value="Protein_kinase_ATP_BS"/>
</dbReference>
<keyword evidence="3" id="KW-0418">Kinase</keyword>
<dbReference type="Gene3D" id="1.10.510.10">
    <property type="entry name" value="Transferase(Phosphotransferase) domain 1"/>
    <property type="match status" value="1"/>
</dbReference>
<comment type="caution">
    <text evidence="9">The sequence shown here is derived from an EMBL/GenBank/DDBJ whole genome shotgun (WGS) entry which is preliminary data.</text>
</comment>
<dbReference type="InterPro" id="IPR008271">
    <property type="entry name" value="Ser/Thr_kinase_AS"/>
</dbReference>
<keyword evidence="1" id="KW-0808">Transferase</keyword>
<dbReference type="RefSeq" id="WP_239129762.1">
    <property type="nucleotide sequence ID" value="NZ_BAAAYJ010000058.1"/>
</dbReference>
<gene>
    <name evidence="9" type="ORF">Ani05nite_24820</name>
</gene>
<keyword evidence="7" id="KW-0812">Transmembrane</keyword>
<dbReference type="EMBL" id="BOMQ01000028">
    <property type="protein sequence ID" value="GIE48948.1"/>
    <property type="molecule type" value="Genomic_DNA"/>
</dbReference>
<evidence type="ECO:0000256" key="1">
    <source>
        <dbReference type="ARBA" id="ARBA00022679"/>
    </source>
</evidence>
<keyword evidence="10" id="KW-1185">Reference proteome</keyword>
<evidence type="ECO:0000259" key="8">
    <source>
        <dbReference type="PROSITE" id="PS50011"/>
    </source>
</evidence>
<feature type="region of interest" description="Disordered" evidence="6">
    <location>
        <begin position="276"/>
        <end position="301"/>
    </location>
</feature>
<keyword evidence="2 5" id="KW-0547">Nucleotide-binding</keyword>
<evidence type="ECO:0000313" key="10">
    <source>
        <dbReference type="Proteomes" id="UP000647172"/>
    </source>
</evidence>
<dbReference type="GO" id="GO:0005524">
    <property type="term" value="F:ATP binding"/>
    <property type="evidence" value="ECO:0007669"/>
    <property type="project" value="UniProtKB-UniRule"/>
</dbReference>
<protein>
    <recommendedName>
        <fullName evidence="8">Protein kinase domain-containing protein</fullName>
    </recommendedName>
</protein>
<dbReference type="SUPFAM" id="SSF56112">
    <property type="entry name" value="Protein kinase-like (PK-like)"/>
    <property type="match status" value="1"/>
</dbReference>
<evidence type="ECO:0000313" key="9">
    <source>
        <dbReference type="EMBL" id="GIE48948.1"/>
    </source>
</evidence>
<keyword evidence="4 5" id="KW-0067">ATP-binding</keyword>
<dbReference type="Proteomes" id="UP000647172">
    <property type="component" value="Unassembled WGS sequence"/>
</dbReference>
<evidence type="ECO:0000256" key="3">
    <source>
        <dbReference type="ARBA" id="ARBA00022777"/>
    </source>
</evidence>
<proteinExistence type="predicted"/>
<name>A0A919MNY6_9ACTN</name>
<evidence type="ECO:0000256" key="4">
    <source>
        <dbReference type="ARBA" id="ARBA00022840"/>
    </source>
</evidence>
<dbReference type="CDD" id="cd14014">
    <property type="entry name" value="STKc_PknB_like"/>
    <property type="match status" value="1"/>
</dbReference>
<evidence type="ECO:0000256" key="2">
    <source>
        <dbReference type="ARBA" id="ARBA00022741"/>
    </source>
</evidence>
<feature type="transmembrane region" description="Helical" evidence="7">
    <location>
        <begin position="324"/>
        <end position="343"/>
    </location>
</feature>
<dbReference type="PANTHER" id="PTHR43289">
    <property type="entry name" value="MITOGEN-ACTIVATED PROTEIN KINASE KINASE KINASE 20-RELATED"/>
    <property type="match status" value="1"/>
</dbReference>
<dbReference type="SMART" id="SM00220">
    <property type="entry name" value="S_TKc"/>
    <property type="match status" value="1"/>
</dbReference>
<feature type="binding site" evidence="5">
    <location>
        <position position="45"/>
    </location>
    <ligand>
        <name>ATP</name>
        <dbReference type="ChEBI" id="CHEBI:30616"/>
    </ligand>
</feature>
<keyword evidence="7" id="KW-0472">Membrane</keyword>
<dbReference type="InterPro" id="IPR000719">
    <property type="entry name" value="Prot_kinase_dom"/>
</dbReference>
<dbReference type="PROSITE" id="PS00107">
    <property type="entry name" value="PROTEIN_KINASE_ATP"/>
    <property type="match status" value="1"/>
</dbReference>
<feature type="region of interest" description="Disordered" evidence="6">
    <location>
        <begin position="353"/>
        <end position="384"/>
    </location>
</feature>
<evidence type="ECO:0000256" key="6">
    <source>
        <dbReference type="SAM" id="MobiDB-lite"/>
    </source>
</evidence>
<evidence type="ECO:0000256" key="7">
    <source>
        <dbReference type="SAM" id="Phobius"/>
    </source>
</evidence>
<dbReference type="PROSITE" id="PS00108">
    <property type="entry name" value="PROTEIN_KINASE_ST"/>
    <property type="match status" value="1"/>
</dbReference>
<dbReference type="PANTHER" id="PTHR43289:SF34">
    <property type="entry name" value="SERINE_THREONINE-PROTEIN KINASE YBDM-RELATED"/>
    <property type="match status" value="1"/>
</dbReference>
<sequence>MSSQPLRPGDPDRLGEYELVGRLGAGGMGTVFLGRSPQGRPVAVKVVRTEFIRDEEFLGRFRSEVSRARQVPPFCTAEVLGADLDHEPPYLVVEYVDGPTLTDVVRERGPLSPAALHSAAVGIATALTAIHGAGVIHRDLKPGNVLFALGGLKVIDFGIARPLEATSQHTRTDQMVGTVAYMAPERFDEHPGLRLGPAADIFAWGAVVAFAATGRTPFQGDSAPATAMRILTQEPDLAGLPTPLRGIVARALAKDPADRPTARELLDLLLTSGRSATPLPVGEVPDDAGRPPAPPAATVTPYGPAGDVVAATGGGMRPRRRGRVLLAAVVLLGALAGGGLLVAHRIGAVPNGAAQTSGLGSAPTARVTSAAAPRSAAPTPGTAPILAGTRRTLIHFVEVDRDLAMPYPDEVVTSDGTGPDALFALVPAGVDFLIQSQAPAGGEPPCLGAKVLPGESAELVATECTPTKATLFSVTATGAKDDKGRPTYTIYNDAHGTLQWRERKPQVYLEFLGDADTGTTFSFVDRGPL</sequence>
<evidence type="ECO:0000256" key="5">
    <source>
        <dbReference type="PROSITE-ProRule" id="PRU10141"/>
    </source>
</evidence>
<keyword evidence="7" id="KW-1133">Transmembrane helix</keyword>
<dbReference type="PROSITE" id="PS50011">
    <property type="entry name" value="PROTEIN_KINASE_DOM"/>
    <property type="match status" value="1"/>
</dbReference>
<organism evidence="9 10">
    <name type="scientific">Actinoplanes nipponensis</name>
    <dbReference type="NCBI Taxonomy" id="135950"/>
    <lineage>
        <taxon>Bacteria</taxon>
        <taxon>Bacillati</taxon>
        <taxon>Actinomycetota</taxon>
        <taxon>Actinomycetes</taxon>
        <taxon>Micromonosporales</taxon>
        <taxon>Micromonosporaceae</taxon>
        <taxon>Actinoplanes</taxon>
    </lineage>
</organism>
<dbReference type="GO" id="GO:0004674">
    <property type="term" value="F:protein serine/threonine kinase activity"/>
    <property type="evidence" value="ECO:0007669"/>
    <property type="project" value="TreeGrafter"/>
</dbReference>
<dbReference type="Gene3D" id="3.30.200.20">
    <property type="entry name" value="Phosphorylase Kinase, domain 1"/>
    <property type="match status" value="1"/>
</dbReference>